<evidence type="ECO:0000256" key="9">
    <source>
        <dbReference type="ARBA" id="ARBA00022917"/>
    </source>
</evidence>
<dbReference type="InterPro" id="IPR033705">
    <property type="entry name" value="Anticodon_Ia_Val"/>
</dbReference>
<feature type="region of interest" description="Disordered" evidence="15">
    <location>
        <begin position="1"/>
        <end position="33"/>
    </location>
</feature>
<evidence type="ECO:0000256" key="10">
    <source>
        <dbReference type="ARBA" id="ARBA00023146"/>
    </source>
</evidence>
<dbReference type="Gene3D" id="1.10.730.10">
    <property type="entry name" value="Isoleucyl-tRNA Synthetase, Domain 1"/>
    <property type="match status" value="1"/>
</dbReference>
<evidence type="ECO:0000256" key="6">
    <source>
        <dbReference type="ARBA" id="ARBA00022598"/>
    </source>
</evidence>
<dbReference type="InterPro" id="IPR014729">
    <property type="entry name" value="Rossmann-like_a/b/a_fold"/>
</dbReference>
<dbReference type="GO" id="GO:0006438">
    <property type="term" value="P:valyl-tRNA aminoacylation"/>
    <property type="evidence" value="ECO:0007669"/>
    <property type="project" value="InterPro"/>
</dbReference>
<dbReference type="FunFam" id="3.90.740.10:FF:000005">
    <property type="entry name" value="Valine--tRNA ligase, mitochondrial"/>
    <property type="match status" value="1"/>
</dbReference>
<dbReference type="GO" id="GO:0002161">
    <property type="term" value="F:aminoacyl-tRNA deacylase activity"/>
    <property type="evidence" value="ECO:0007669"/>
    <property type="project" value="InterPro"/>
</dbReference>
<dbReference type="NCBIfam" id="TIGR00422">
    <property type="entry name" value="valS"/>
    <property type="match status" value="1"/>
</dbReference>
<keyword evidence="6 14" id="KW-0436">Ligase</keyword>
<dbReference type="OrthoDB" id="629407at2759"/>
<dbReference type="PANTHER" id="PTHR11946:SF109">
    <property type="entry name" value="VALINE--TRNA LIGASE"/>
    <property type="match status" value="1"/>
</dbReference>
<dbReference type="FunFam" id="3.40.50.620:FF:000078">
    <property type="entry name" value="Valine--tRNA ligase, mitochondrial"/>
    <property type="match status" value="1"/>
</dbReference>
<dbReference type="GO" id="GO:0005524">
    <property type="term" value="F:ATP binding"/>
    <property type="evidence" value="ECO:0007669"/>
    <property type="project" value="UniProtKB-KW"/>
</dbReference>
<dbReference type="InterPro" id="IPR009080">
    <property type="entry name" value="tRNAsynth_Ia_anticodon-bd"/>
</dbReference>
<comment type="similarity">
    <text evidence="3 14">Belongs to the class-I aminoacyl-tRNA synthetase family.</text>
</comment>
<protein>
    <recommendedName>
        <fullName evidence="12">Valine--tRNA ligase, mitochondrial</fullName>
        <ecNumber evidence="4">6.1.1.9</ecNumber>
    </recommendedName>
    <alternativeName>
        <fullName evidence="11">Valyl-tRNA synthetase</fullName>
    </alternativeName>
</protein>
<feature type="domain" description="Methionyl/Valyl/Leucyl/Isoleucyl-tRNA synthetase anticodon-binding" evidence="17">
    <location>
        <begin position="769"/>
        <end position="917"/>
    </location>
</feature>
<dbReference type="FunFam" id="1.10.730.10:FF:000009">
    <property type="entry name" value="Valine--tRNA ligase, mitochondrial"/>
    <property type="match status" value="1"/>
</dbReference>
<evidence type="ECO:0000256" key="5">
    <source>
        <dbReference type="ARBA" id="ARBA00022490"/>
    </source>
</evidence>
<dbReference type="InterPro" id="IPR001412">
    <property type="entry name" value="aa-tRNA-synth_I_CS"/>
</dbReference>
<dbReference type="Proteomes" id="UP000053447">
    <property type="component" value="Unassembled WGS sequence"/>
</dbReference>
<feature type="domain" description="Aminoacyl-tRNA synthetase class Ia" evidence="16">
    <location>
        <begin position="102"/>
        <end position="724"/>
    </location>
</feature>
<evidence type="ECO:0000256" key="11">
    <source>
        <dbReference type="ARBA" id="ARBA00029936"/>
    </source>
</evidence>
<dbReference type="CDD" id="cd00817">
    <property type="entry name" value="ValRS_core"/>
    <property type="match status" value="1"/>
</dbReference>
<comment type="caution">
    <text evidence="18">The sequence shown here is derived from an EMBL/GenBank/DDBJ whole genome shotgun (WGS) entry which is preliminary data.</text>
</comment>
<evidence type="ECO:0000256" key="2">
    <source>
        <dbReference type="ARBA" id="ARBA00004496"/>
    </source>
</evidence>
<keyword evidence="8 14" id="KW-0067">ATP-binding</keyword>
<evidence type="ECO:0000256" key="8">
    <source>
        <dbReference type="ARBA" id="ARBA00022840"/>
    </source>
</evidence>
<dbReference type="Pfam" id="PF08264">
    <property type="entry name" value="Anticodon_1"/>
    <property type="match status" value="1"/>
</dbReference>
<dbReference type="EMBL" id="LFWA01000016">
    <property type="protein sequence ID" value="KTW26892.1"/>
    <property type="molecule type" value="Genomic_DNA"/>
</dbReference>
<keyword evidence="19" id="KW-1185">Reference proteome</keyword>
<evidence type="ECO:0000256" key="1">
    <source>
        <dbReference type="ARBA" id="ARBA00004173"/>
    </source>
</evidence>
<proteinExistence type="inferred from homology"/>
<evidence type="ECO:0000256" key="4">
    <source>
        <dbReference type="ARBA" id="ARBA00013169"/>
    </source>
</evidence>
<evidence type="ECO:0000313" key="19">
    <source>
        <dbReference type="Proteomes" id="UP000053447"/>
    </source>
</evidence>
<dbReference type="GeneID" id="28941872"/>
<keyword evidence="10 14" id="KW-0030">Aminoacyl-tRNA synthetase</keyword>
<dbReference type="CDD" id="cd07962">
    <property type="entry name" value="Anticodon_Ia_Val"/>
    <property type="match status" value="1"/>
</dbReference>
<dbReference type="InterPro" id="IPR002300">
    <property type="entry name" value="aa-tRNA-synth_Ia"/>
</dbReference>
<dbReference type="SUPFAM" id="SSF50677">
    <property type="entry name" value="ValRS/IleRS/LeuRS editing domain"/>
    <property type="match status" value="1"/>
</dbReference>
<dbReference type="Gene3D" id="3.40.50.620">
    <property type="entry name" value="HUPs"/>
    <property type="match status" value="2"/>
</dbReference>
<evidence type="ECO:0000256" key="3">
    <source>
        <dbReference type="ARBA" id="ARBA00005594"/>
    </source>
</evidence>
<sequence>MDYKQEEYTNESYSSTEIKKTDKEIEKERKKKEKERKFIEKKELQAKSTVNLTKKEKKTKKHEFVVEDEYIEITPLGQKKILQNLDLPALKNYNPPAVESAWYEWWQHEGFHLPEMGPDGNCKSEGSFVIPVPPPNITGILHIGHALTVAIQDSLVRWQRMKNKTVLFLPGFDHAGLSTQSVVEKRLWVQEKKTRHDFSREEFVDIVVKWKESYSAKIKSQLMRLGGSYDWSREAYTIDDNMSKAVIEHFVRLHEDGVIYRANKIVNWCTFLNTTLSNLEVDQIELSGRTLLKVPGYDKPVEFGVLVYFAYEIYESNERIIVATTRLETMLGDTAIAVHPDDHRYKHLHGKMAKHPFVDRLLPIITDSISIDMTFGTGAVKITPAHDINDYEIGKRHNLLFINILNPDGTMNENAGDWKGLKRFDVRVLIAEELKKRGLFVDIKDNPMIIPICSKSKDIIEPLIKPQWWVNQKAMSIDALNAVKNGEIKIAPKTSERDFYRWMENIQDWCISRQLWWGHRIPAYFVKIEGEVQDYAENKWWVSGQSKEIAQEKAKKLFPGKSFILEQDEDVLDTWFSSCLWPFSTLGWPKETDDFKKFYPMSLLETGWDILFFWVARMIMVGIKLTGQVPFREVFCHSLVRDSQGRKMSKSLGNIVDPIDVIEGISLEDMNKKISDSNLDIKEQEIAKKNQKKNFPNGIPQCGTDALRFALCAYTTGGHDINLDILRVEGYRKFCNKIYNATKYALLKLGTNFIPNPKDYKSGNESLVERWILHKYTKAVQELNTALEEKNFYNATNVIYNFWLYEFCDIYIENSKVIIDKGTFQEKKSAQDTLYTCLDGALRMTHPFMPFITEELWQRLPRRPGDTTISIVKSRFPVYNSEFNDEYAHTSYNLVFSLIQTGRSLMAEYNIRTNAQLYFQVNDSLVNILESQINIILSLIKGCKSINILRNDVSQPEGCIIATVHVDCNVLLLVKGQVDFDIEIEKAKKKIEKNKCLIFEIEKQINKEDYNTKVPETVKLENMNKYNVFMSEIASLEKVISDFQRFKI</sequence>
<dbReference type="eggNOG" id="KOG0432">
    <property type="taxonomic scope" value="Eukaryota"/>
</dbReference>
<evidence type="ECO:0000256" key="15">
    <source>
        <dbReference type="SAM" id="MobiDB-lite"/>
    </source>
</evidence>
<comment type="catalytic activity">
    <reaction evidence="13">
        <text>tRNA(Val) + L-valine + ATP = L-valyl-tRNA(Val) + AMP + diphosphate</text>
        <dbReference type="Rhea" id="RHEA:10704"/>
        <dbReference type="Rhea" id="RHEA-COMP:9672"/>
        <dbReference type="Rhea" id="RHEA-COMP:9708"/>
        <dbReference type="ChEBI" id="CHEBI:30616"/>
        <dbReference type="ChEBI" id="CHEBI:33019"/>
        <dbReference type="ChEBI" id="CHEBI:57762"/>
        <dbReference type="ChEBI" id="CHEBI:78442"/>
        <dbReference type="ChEBI" id="CHEBI:78537"/>
        <dbReference type="ChEBI" id="CHEBI:456215"/>
        <dbReference type="EC" id="6.1.1.9"/>
    </reaction>
</comment>
<dbReference type="NCBIfam" id="NF004349">
    <property type="entry name" value="PRK05729.1"/>
    <property type="match status" value="1"/>
</dbReference>
<accession>A0A0W4ZES6</accession>
<dbReference type="EC" id="6.1.1.9" evidence="4"/>
<gene>
    <name evidence="18" type="ORF">T551_03354</name>
</gene>
<dbReference type="PRINTS" id="PR00986">
    <property type="entry name" value="TRNASYNTHVAL"/>
</dbReference>
<dbReference type="InterPro" id="IPR002303">
    <property type="entry name" value="Valyl-tRNA_ligase"/>
</dbReference>
<dbReference type="InterPro" id="IPR009008">
    <property type="entry name" value="Val/Leu/Ile-tRNA-synth_edit"/>
</dbReference>
<dbReference type="PANTHER" id="PTHR11946">
    <property type="entry name" value="VALYL-TRNA SYNTHETASES"/>
    <property type="match status" value="1"/>
</dbReference>
<dbReference type="InterPro" id="IPR013155">
    <property type="entry name" value="M/V/L/I-tRNA-synth_anticd-bd"/>
</dbReference>
<evidence type="ECO:0000259" key="16">
    <source>
        <dbReference type="Pfam" id="PF00133"/>
    </source>
</evidence>
<dbReference type="AlphaFoldDB" id="A0A0W4ZES6"/>
<name>A0A0W4ZES6_PNEJ7</name>
<evidence type="ECO:0000313" key="18">
    <source>
        <dbReference type="EMBL" id="KTW26892.1"/>
    </source>
</evidence>
<dbReference type="Gene3D" id="3.90.740.10">
    <property type="entry name" value="Valyl/Leucyl/Isoleucyl-tRNA synthetase, editing domain"/>
    <property type="match status" value="1"/>
</dbReference>
<dbReference type="GO" id="GO:0005739">
    <property type="term" value="C:mitochondrion"/>
    <property type="evidence" value="ECO:0007669"/>
    <property type="project" value="UniProtKB-SubCell"/>
</dbReference>
<evidence type="ECO:0000256" key="7">
    <source>
        <dbReference type="ARBA" id="ARBA00022741"/>
    </source>
</evidence>
<dbReference type="Pfam" id="PF00133">
    <property type="entry name" value="tRNA-synt_1"/>
    <property type="match status" value="1"/>
</dbReference>
<reference evidence="19" key="1">
    <citation type="journal article" date="2016" name="Nat. Commun.">
        <title>Genome analysis of three Pneumocystis species reveals adaptation mechanisms to life exclusively in mammalian hosts.</title>
        <authorList>
            <person name="Ma L."/>
            <person name="Chen Z."/>
            <person name="Huang D.W."/>
            <person name="Kutty G."/>
            <person name="Ishihara M."/>
            <person name="Wang H."/>
            <person name="Abouelleil A."/>
            <person name="Bishop L."/>
            <person name="Davey E."/>
            <person name="Deng R."/>
            <person name="Deng X."/>
            <person name="Fan L."/>
            <person name="Fantoni G."/>
            <person name="Fitzgerald M."/>
            <person name="Gogineni E."/>
            <person name="Goldberg J.M."/>
            <person name="Handley G."/>
            <person name="Hu X."/>
            <person name="Huber C."/>
            <person name="Jiao X."/>
            <person name="Jones K."/>
            <person name="Levin J.Z."/>
            <person name="Liu Y."/>
            <person name="Macdonald P."/>
            <person name="Melnikov A."/>
            <person name="Raley C."/>
            <person name="Sassi M."/>
            <person name="Sherman B.T."/>
            <person name="Song X."/>
            <person name="Sykes S."/>
            <person name="Tran B."/>
            <person name="Walsh L."/>
            <person name="Xia Y."/>
            <person name="Yang J."/>
            <person name="Young S."/>
            <person name="Zeng Q."/>
            <person name="Zheng X."/>
            <person name="Stephens R."/>
            <person name="Nusbaum C."/>
            <person name="Birren B.W."/>
            <person name="Azadi P."/>
            <person name="Lempicki R.A."/>
            <person name="Cuomo C.A."/>
            <person name="Kovacs J.A."/>
        </authorList>
    </citation>
    <scope>NUCLEOTIDE SEQUENCE [LARGE SCALE GENOMIC DNA]</scope>
    <source>
        <strain evidence="19">RU7</strain>
    </source>
</reference>
<feature type="compositionally biased region" description="Basic and acidic residues" evidence="15">
    <location>
        <begin position="17"/>
        <end position="28"/>
    </location>
</feature>
<dbReference type="RefSeq" id="XP_018228223.1">
    <property type="nucleotide sequence ID" value="XM_018375617.1"/>
</dbReference>
<dbReference type="SUPFAM" id="SSF52374">
    <property type="entry name" value="Nucleotidylyl transferase"/>
    <property type="match status" value="1"/>
</dbReference>
<dbReference type="STRING" id="1408657.A0A0W4ZES6"/>
<keyword evidence="9 14" id="KW-0648">Protein biosynthesis</keyword>
<evidence type="ECO:0000256" key="12">
    <source>
        <dbReference type="ARBA" id="ARBA00040837"/>
    </source>
</evidence>
<organism evidence="18 19">
    <name type="scientific">Pneumocystis jirovecii (strain RU7)</name>
    <name type="common">Human pneumocystis pneumonia agent</name>
    <dbReference type="NCBI Taxonomy" id="1408657"/>
    <lineage>
        <taxon>Eukaryota</taxon>
        <taxon>Fungi</taxon>
        <taxon>Dikarya</taxon>
        <taxon>Ascomycota</taxon>
        <taxon>Taphrinomycotina</taxon>
        <taxon>Pneumocystomycetes</taxon>
        <taxon>Pneumocystaceae</taxon>
        <taxon>Pneumocystis</taxon>
    </lineage>
</organism>
<dbReference type="FunFam" id="3.40.50.620:FF:000020">
    <property type="entry name" value="Valine--tRNA ligase, mitochondrial"/>
    <property type="match status" value="1"/>
</dbReference>
<comment type="subcellular location">
    <subcellularLocation>
        <location evidence="2">Cytoplasm</location>
    </subcellularLocation>
    <subcellularLocation>
        <location evidence="1">Mitochondrion</location>
    </subcellularLocation>
</comment>
<dbReference type="HAMAP" id="MF_02004">
    <property type="entry name" value="Val_tRNA_synth_type1"/>
    <property type="match status" value="1"/>
</dbReference>
<keyword evidence="7 14" id="KW-0547">Nucleotide-binding</keyword>
<dbReference type="PROSITE" id="PS00178">
    <property type="entry name" value="AA_TRNA_LIGASE_I"/>
    <property type="match status" value="1"/>
</dbReference>
<evidence type="ECO:0000259" key="17">
    <source>
        <dbReference type="Pfam" id="PF08264"/>
    </source>
</evidence>
<dbReference type="VEuPathDB" id="FungiDB:T551_03354"/>
<dbReference type="GO" id="GO:0005829">
    <property type="term" value="C:cytosol"/>
    <property type="evidence" value="ECO:0007669"/>
    <property type="project" value="TreeGrafter"/>
</dbReference>
<dbReference type="SUPFAM" id="SSF47323">
    <property type="entry name" value="Anticodon-binding domain of a subclass of class I aminoacyl-tRNA synthetases"/>
    <property type="match status" value="1"/>
</dbReference>
<evidence type="ECO:0000256" key="14">
    <source>
        <dbReference type="RuleBase" id="RU363035"/>
    </source>
</evidence>
<dbReference type="GO" id="GO:0004832">
    <property type="term" value="F:valine-tRNA ligase activity"/>
    <property type="evidence" value="ECO:0007669"/>
    <property type="project" value="UniProtKB-EC"/>
</dbReference>
<evidence type="ECO:0000256" key="13">
    <source>
        <dbReference type="ARBA" id="ARBA00047552"/>
    </source>
</evidence>
<keyword evidence="5" id="KW-0963">Cytoplasm</keyword>